<evidence type="ECO:0000313" key="1">
    <source>
        <dbReference type="EMBL" id="GBF32202.1"/>
    </source>
</evidence>
<proteinExistence type="predicted"/>
<reference evidence="2" key="1">
    <citation type="submission" date="2018-02" db="EMBL/GenBank/DDBJ databases">
        <title>Genome sequence of Desulfocucumis palustris strain NAW-5.</title>
        <authorList>
            <person name="Watanabe M."/>
            <person name="Kojima H."/>
            <person name="Fukui M."/>
        </authorList>
    </citation>
    <scope>NUCLEOTIDE SEQUENCE [LARGE SCALE GENOMIC DNA]</scope>
    <source>
        <strain evidence="2">NAW-5</strain>
    </source>
</reference>
<name>A0A2L2X876_9FIRM</name>
<sequence>MKNAFTEQARKVKRGVIKGDLHLSGDPVHEGIGGKALYFGDCSQIFDGLGPVGFRAAGTIKDGKEPVISGRAGISFLSEWVNLFSANNVVVSDKISGQLDGGGRFEICDGFIYREIPVFQKVYPAETQSFLQGNPGIPEVCVQRESLSPKKVYTAGCQRFLISKPGMPGILVRQQISWLEKVYNALGQVADPVKKASADGAVQGFHTTLIKQHLFDTDLQQFLIAPAHSLPAEVGRRLITNQKTSGIEIERRLIANQKTPGIEIERQLITNQKIPGIEIERQLITSQKTPGAEIGRQLIANQKIPGVELQRQLITKQKIAGAEFQRFVVCGPGERPAVYKPQAMSAGIPKELSGDGDIYSQYGFCVYRLYPVSGISDLVICRYVPLASPEIYDLETGALLVPSCDEKAGVSAAAYSYYDTDKSVLPQAEEVVFEGIDKVDAPPAAEVVHRADDKAFRLTGVDITGTFAEEDGYFDCAVPAGKDQVRCPVAMSSRPDVTADGETSGRFRLNVILDGVEHTVRKAAAERNIFDGHLAGLEHTLPPVLEGTGGEAKYSAGEVVADSGEQKAEAFELYKDGSAVDLEVSEPCQNAGVVDVFERAEKDGTDTGVIQIAGSGNIPPRDDLALNELINISTIKTEHQGLPGCVQDAAGIDRVFETDNSQSGVIADCLSKVSPEADKYIPGGMEKSQGVISPAWEPAGRSGGEAVQDAGLVTTNSEGSVFDNLSAADPMLAKRNTAINETIDLVLSRADRTDITDGENQALNSGVVESACGSNVESSVTASQVSKNTGAAENGYALAGQGRDYEATVDVPAPSERRGLANGFEITAMPLDSGTRPDMADGVNNSGAESVKLNRVLDGLPENIAGPAEKNTSVNGLQGCQADFADRNTVISGLVDEGINEANWDEVIDGAGRSGLETGNTGACMDGIIKKELDPADRESRCSGVLEADYALAAQEREFYGTTEIPGLAEHNREIDGIADGAWDKADKGGNLRGVIESKFVLAEQGGEFSSLLPGKFDPASQGRNLIGLIESRFGLSGLTERIGYRESETDLARLTERRGYREGATDLAQLTERQGYREGATDLAQLTERQGYREGETDLARLTERQGYREGETDLAWLTESQGYREGATDLARLTERQGYREGETDLARLTERQGYREGATDLAQLTERQGYREGATDLAQLTERQGYREGETDLAQLTERQGYREGATDLAQLTERQGYREGATDLAQLTERQGYREGETDLAQLTERQGYREGATDLAQLTERQGYREGATDLAQLIERQGYREGATDPAQLTERQGYREAPGDIAELGWHEGNSGKGYDHAIASDDQGLLDSNFDTATGNVIEALPLTEQDTGKVETVIEATAENAAKASFFVQVAERLADLLRFSKKHKKTRLWKQHVNGASTDEGGPPVEEPEKKKIWLIMGKPGSWNIWPWKKTR</sequence>
<gene>
    <name evidence="1" type="ORF">DCCM_0393</name>
</gene>
<evidence type="ECO:0000313" key="2">
    <source>
        <dbReference type="Proteomes" id="UP000239549"/>
    </source>
</evidence>
<comment type="caution">
    <text evidence="1">The sequence shown here is derived from an EMBL/GenBank/DDBJ whole genome shotgun (WGS) entry which is preliminary data.</text>
</comment>
<dbReference type="Proteomes" id="UP000239549">
    <property type="component" value="Unassembled WGS sequence"/>
</dbReference>
<protein>
    <submittedName>
        <fullName evidence="1">Uncharacterized protein</fullName>
    </submittedName>
</protein>
<keyword evidence="2" id="KW-1185">Reference proteome</keyword>
<organism evidence="1 2">
    <name type="scientific">Desulfocucumis palustris</name>
    <dbReference type="NCBI Taxonomy" id="1898651"/>
    <lineage>
        <taxon>Bacteria</taxon>
        <taxon>Bacillati</taxon>
        <taxon>Bacillota</taxon>
        <taxon>Clostridia</taxon>
        <taxon>Eubacteriales</taxon>
        <taxon>Desulfocucumaceae</taxon>
        <taxon>Desulfocucumis</taxon>
    </lineage>
</organism>
<dbReference type="EMBL" id="BFAV01000019">
    <property type="protein sequence ID" value="GBF32202.1"/>
    <property type="molecule type" value="Genomic_DNA"/>
</dbReference>
<accession>A0A2L2X876</accession>